<keyword evidence="1" id="KW-1133">Transmembrane helix</keyword>
<dbReference type="Proteomes" id="UP000607559">
    <property type="component" value="Unassembled WGS sequence"/>
</dbReference>
<gene>
    <name evidence="3" type="ORF">GCM10011511_44630</name>
</gene>
<dbReference type="PANTHER" id="PTHR34220:SF7">
    <property type="entry name" value="SENSOR HISTIDINE KINASE YPDA"/>
    <property type="match status" value="1"/>
</dbReference>
<evidence type="ECO:0000313" key="4">
    <source>
        <dbReference type="Proteomes" id="UP000607559"/>
    </source>
</evidence>
<feature type="transmembrane region" description="Helical" evidence="1">
    <location>
        <begin position="71"/>
        <end position="94"/>
    </location>
</feature>
<reference evidence="3" key="1">
    <citation type="journal article" date="2014" name="Int. J. Syst. Evol. Microbiol.">
        <title>Complete genome sequence of Corynebacterium casei LMG S-19264T (=DSM 44701T), isolated from a smear-ripened cheese.</title>
        <authorList>
            <consortium name="US DOE Joint Genome Institute (JGI-PGF)"/>
            <person name="Walter F."/>
            <person name="Albersmeier A."/>
            <person name="Kalinowski J."/>
            <person name="Ruckert C."/>
        </authorList>
    </citation>
    <scope>NUCLEOTIDE SEQUENCE</scope>
    <source>
        <strain evidence="3">CGMCC 1.15448</strain>
    </source>
</reference>
<feature type="domain" description="Signal transduction histidine kinase internal region" evidence="2">
    <location>
        <begin position="155"/>
        <end position="233"/>
    </location>
</feature>
<evidence type="ECO:0000313" key="3">
    <source>
        <dbReference type="EMBL" id="GGB15853.1"/>
    </source>
</evidence>
<keyword evidence="1" id="KW-0812">Transmembrane</keyword>
<evidence type="ECO:0000256" key="1">
    <source>
        <dbReference type="SAM" id="Phobius"/>
    </source>
</evidence>
<name>A0A8J2UH24_9BACT</name>
<reference evidence="3" key="2">
    <citation type="submission" date="2020-09" db="EMBL/GenBank/DDBJ databases">
        <authorList>
            <person name="Sun Q."/>
            <person name="Zhou Y."/>
        </authorList>
    </citation>
    <scope>NUCLEOTIDE SEQUENCE</scope>
    <source>
        <strain evidence="3">CGMCC 1.15448</strain>
    </source>
</reference>
<dbReference type="GO" id="GO:0016020">
    <property type="term" value="C:membrane"/>
    <property type="evidence" value="ECO:0007669"/>
    <property type="project" value="InterPro"/>
</dbReference>
<dbReference type="AlphaFoldDB" id="A0A8J2UH24"/>
<dbReference type="Pfam" id="PF06580">
    <property type="entry name" value="His_kinase"/>
    <property type="match status" value="1"/>
</dbReference>
<proteinExistence type="predicted"/>
<feature type="transmembrane region" description="Helical" evidence="1">
    <location>
        <begin position="29"/>
        <end position="50"/>
    </location>
</feature>
<dbReference type="GO" id="GO:0000155">
    <property type="term" value="F:phosphorelay sensor kinase activity"/>
    <property type="evidence" value="ECO:0007669"/>
    <property type="project" value="InterPro"/>
</dbReference>
<evidence type="ECO:0000259" key="2">
    <source>
        <dbReference type="Pfam" id="PF06580"/>
    </source>
</evidence>
<keyword evidence="1" id="KW-0472">Membrane</keyword>
<dbReference type="PANTHER" id="PTHR34220">
    <property type="entry name" value="SENSOR HISTIDINE KINASE YPDA"/>
    <property type="match status" value="1"/>
</dbReference>
<accession>A0A8J2UH24</accession>
<dbReference type="InterPro" id="IPR010559">
    <property type="entry name" value="Sig_transdc_His_kin_internal"/>
</dbReference>
<organism evidence="3 4">
    <name type="scientific">Puia dinghuensis</name>
    <dbReference type="NCBI Taxonomy" id="1792502"/>
    <lineage>
        <taxon>Bacteria</taxon>
        <taxon>Pseudomonadati</taxon>
        <taxon>Bacteroidota</taxon>
        <taxon>Chitinophagia</taxon>
        <taxon>Chitinophagales</taxon>
        <taxon>Chitinophagaceae</taxon>
        <taxon>Puia</taxon>
    </lineage>
</organism>
<comment type="caution">
    <text evidence="3">The sequence shown here is derived from an EMBL/GenBank/DDBJ whole genome shotgun (WGS) entry which is preliminary data.</text>
</comment>
<protein>
    <recommendedName>
        <fullName evidence="2">Signal transduction histidine kinase internal region domain-containing protein</fullName>
    </recommendedName>
</protein>
<keyword evidence="4" id="KW-1185">Reference proteome</keyword>
<dbReference type="EMBL" id="BMJC01000005">
    <property type="protein sequence ID" value="GGB15853.1"/>
    <property type="molecule type" value="Genomic_DNA"/>
</dbReference>
<sequence>MNDRVVKSIGIPALGLFIPNLSGLINNRLYTYSELAACYLFFIVVAFLVWEGNVRLMYFIRERFPWSKKSYYKIIVALFFANIVYSGAISLLLLRLWQYCSRETQGDNQHLINTVLIIIIAACFITNIYEILFLNLEKEYNESRVEQLNVAKAQAELEALKNQIDPHFIFNSLNTLSFLITRDPKNARLYNDTLARVYRYILSNKERDLVLLREEVEFISNYFYLLKIRFADAISMSIEITDLSAENFLIPPISLQALVENAIKHNEFSEKKPLAIDVSISADYVIVRNVMNRRSNPQPTSKIGLSNLDNRYKLITKRNIQVENNFESFVVKLPIVRF</sequence>
<dbReference type="InterPro" id="IPR050640">
    <property type="entry name" value="Bact_2-comp_sensor_kinase"/>
</dbReference>
<feature type="transmembrane region" description="Helical" evidence="1">
    <location>
        <begin position="114"/>
        <end position="134"/>
    </location>
</feature>